<keyword evidence="1" id="KW-0727">SH2 domain</keyword>
<dbReference type="Pfam" id="PF16403">
    <property type="entry name" value="Bact_surface_Ig-like"/>
    <property type="match status" value="7"/>
</dbReference>
<name>A0A381XCX3_9ZZZZ</name>
<dbReference type="InterPro" id="IPR051846">
    <property type="entry name" value="SH2_domain_adapters"/>
</dbReference>
<evidence type="ECO:0000259" key="2">
    <source>
        <dbReference type="Pfam" id="PF16403"/>
    </source>
</evidence>
<protein>
    <recommendedName>
        <fullName evidence="2">Pesticidal crystal protein Cry22Aa Ig-like domain-containing protein</fullName>
    </recommendedName>
</protein>
<dbReference type="SUPFAM" id="SSF49313">
    <property type="entry name" value="Cadherin-like"/>
    <property type="match status" value="1"/>
</dbReference>
<accession>A0A381XCX3</accession>
<dbReference type="Pfam" id="PF05345">
    <property type="entry name" value="He_PIG"/>
    <property type="match status" value="1"/>
</dbReference>
<dbReference type="Gene3D" id="2.60.40.10">
    <property type="entry name" value="Immunoglobulins"/>
    <property type="match status" value="7"/>
</dbReference>
<evidence type="ECO:0000313" key="3">
    <source>
        <dbReference type="EMBL" id="SVA62331.1"/>
    </source>
</evidence>
<feature type="domain" description="Pesticidal crystal protein Cry22Aa Ig-like" evidence="2">
    <location>
        <begin position="21"/>
        <end position="92"/>
    </location>
</feature>
<dbReference type="GO" id="GO:0005509">
    <property type="term" value="F:calcium ion binding"/>
    <property type="evidence" value="ECO:0007669"/>
    <property type="project" value="InterPro"/>
</dbReference>
<feature type="domain" description="Pesticidal crystal protein Cry22Aa Ig-like" evidence="2">
    <location>
        <begin position="503"/>
        <end position="573"/>
    </location>
</feature>
<dbReference type="InterPro" id="IPR015919">
    <property type="entry name" value="Cadherin-like_sf"/>
</dbReference>
<dbReference type="AlphaFoldDB" id="A0A381XCX3"/>
<feature type="domain" description="Pesticidal crystal protein Cry22Aa Ig-like" evidence="2">
    <location>
        <begin position="182"/>
        <end position="253"/>
    </location>
</feature>
<dbReference type="Gene3D" id="2.60.40.3440">
    <property type="match status" value="1"/>
</dbReference>
<dbReference type="GO" id="GO:0016020">
    <property type="term" value="C:membrane"/>
    <property type="evidence" value="ECO:0007669"/>
    <property type="project" value="InterPro"/>
</dbReference>
<feature type="domain" description="Pesticidal crystal protein Cry22Aa Ig-like" evidence="2">
    <location>
        <begin position="261"/>
        <end position="333"/>
    </location>
</feature>
<feature type="domain" description="Pesticidal crystal protein Cry22Aa Ig-like" evidence="2">
    <location>
        <begin position="421"/>
        <end position="493"/>
    </location>
</feature>
<feature type="domain" description="Pesticidal crystal protein Cry22Aa Ig-like" evidence="2">
    <location>
        <begin position="100"/>
        <end position="172"/>
    </location>
</feature>
<proteinExistence type="predicted"/>
<dbReference type="InterPro" id="IPR032179">
    <property type="entry name" value="Cry22Aa_Ig-like"/>
</dbReference>
<feature type="domain" description="Pesticidal crystal protein Cry22Aa Ig-like" evidence="2">
    <location>
        <begin position="343"/>
        <end position="413"/>
    </location>
</feature>
<organism evidence="3">
    <name type="scientific">marine metagenome</name>
    <dbReference type="NCBI Taxonomy" id="408172"/>
    <lineage>
        <taxon>unclassified sequences</taxon>
        <taxon>metagenomes</taxon>
        <taxon>ecological metagenomes</taxon>
    </lineage>
</organism>
<dbReference type="Pfam" id="PF17963">
    <property type="entry name" value="Big_9"/>
    <property type="match status" value="1"/>
</dbReference>
<reference evidence="3" key="1">
    <citation type="submission" date="2018-05" db="EMBL/GenBank/DDBJ databases">
        <authorList>
            <person name="Lanie J.A."/>
            <person name="Ng W.-L."/>
            <person name="Kazmierczak K.M."/>
            <person name="Andrzejewski T.M."/>
            <person name="Davidsen T.M."/>
            <person name="Wayne K.J."/>
            <person name="Tettelin H."/>
            <person name="Glass J.I."/>
            <person name="Rusch D."/>
            <person name="Podicherti R."/>
            <person name="Tsui H.-C.T."/>
            <person name="Winkler M.E."/>
        </authorList>
    </citation>
    <scope>NUCLEOTIDE SEQUENCE</scope>
</reference>
<feature type="non-terminal residue" evidence="3">
    <location>
        <position position="998"/>
    </location>
</feature>
<dbReference type="PANTHER" id="PTHR15127">
    <property type="entry name" value="HEAVYWEIGHT, ISOFORM A"/>
    <property type="match status" value="1"/>
</dbReference>
<gene>
    <name evidence="3" type="ORF">METZ01_LOCUS115185</name>
</gene>
<dbReference type="GO" id="GO:0001784">
    <property type="term" value="F:phosphotyrosine residue binding"/>
    <property type="evidence" value="ECO:0007669"/>
    <property type="project" value="TreeGrafter"/>
</dbReference>
<feature type="non-terminal residue" evidence="3">
    <location>
        <position position="1"/>
    </location>
</feature>
<dbReference type="PANTHER" id="PTHR15127:SF32">
    <property type="entry name" value="HEAVYWEIGHT, ISOFORM A"/>
    <property type="match status" value="1"/>
</dbReference>
<dbReference type="EMBL" id="UINC01014643">
    <property type="protein sequence ID" value="SVA62331.1"/>
    <property type="molecule type" value="Genomic_DNA"/>
</dbReference>
<dbReference type="InterPro" id="IPR013783">
    <property type="entry name" value="Ig-like_fold"/>
</dbReference>
<evidence type="ECO:0000256" key="1">
    <source>
        <dbReference type="ARBA" id="ARBA00022999"/>
    </source>
</evidence>
<sequence>GNPADPGTRVVVVQDTIGSVITLAGGSELVLEAGSTFTDPGASAVDGFEGDLSDKISVSGFVNPNVYGEYVLEYSVADNSGNRATAERKVIVRDTAAPVLTLLGNIEYKISKGQLFKEPGYTAVDVLDGNVSSLVEIQGTVDTSTAGQYELIYIAKDKSGNEAAGLKRKIEVIGDNIPPRLQIVGRGKVVLEAGTSYEDAGATAMDQLDGDVTGSITVTNPVEVNVPGEYLVTYNVSDNDGNQAEAIQRTVVVVDSVAPVLTLSGASAVKLEVGEAFVDPGYTAVDSLDGDLAGQVVVKHGIDVNTVGYYPVIYSVTDAAGNKAIEASRLVIVGDTGSPFLLLTGASTIVMDGGVEYVDAGATAEDSVDGDLTSRIVVNNPVDVNEAGSYQIIYDVKDLQGNSAPQVIRTVIIEDNVAPVITVKGDAAMTLEAGDEFVDPGVSVSDNMDSTVGSRLFKDGNVNTSAPGTYQVKYMVQDKSGNKATAATRTVTVADTTGPVTSLIGNASLTVEAGSSYIELGATAQDRIEGDLTTVVKVSGEVDTGKPGAYQVSYQSSDSHGNAGQAVVRTVTVVDTTPPLVKRIDPLEVLEGKALQVTISANDNGRTDSQLTYALSGAPEGMTLADSAINWTPSEEQGPGSYLFDVVVSDGTLSTVRQVQIVVQEVNAAPVATALTVTANEDAEARITLAGTDVEGTALTFKVVDEPLNGTLVGAGSEWGYVPNKDFHGADSFNFVVSDGELESVPAKVGITIKNVEDAPSLTSVATLVGAKEDTEFEVTYANLLKASDAHDGDGDDIVFLVNQVLSGSLSDGQNAITSLRLAKAESVYWTPPADANGILEAFTIQVVDESSEGGVIGKKGPIDDDDDVVVVIEVAGVPDDPVITWVNPAGIIHGTSLGQLQLNAVANVPGTFEYSPVAGTVLNAGNGQSLQVTFTPEDTDQYNVVEGRVTIDVAKATPVVTWFNPLGIVEGTPLGDTQLNATANVPGTFDYTPSAGT</sequence>